<dbReference type="InterPro" id="IPR017665">
    <property type="entry name" value="Guanylate_kinase"/>
</dbReference>
<keyword evidence="4 10" id="KW-0808">Transferase</keyword>
<dbReference type="RefSeq" id="WP_197699857.1">
    <property type="nucleotide sequence ID" value="NZ_LN890655.1"/>
</dbReference>
<evidence type="ECO:0000256" key="8">
    <source>
        <dbReference type="ARBA" id="ARBA00030128"/>
    </source>
</evidence>
<dbReference type="SMART" id="SM00072">
    <property type="entry name" value="GuKc"/>
    <property type="match status" value="1"/>
</dbReference>
<proteinExistence type="inferred from homology"/>
<dbReference type="Proteomes" id="UP000215027">
    <property type="component" value="Chromosome I"/>
</dbReference>
<accession>A0A160SYN9</accession>
<keyword evidence="7" id="KW-0067">ATP-binding</keyword>
<evidence type="ECO:0000313" key="10">
    <source>
        <dbReference type="EMBL" id="CUS02436.2"/>
    </source>
</evidence>
<dbReference type="PANTHER" id="PTHR23117:SF13">
    <property type="entry name" value="GUANYLATE KINASE"/>
    <property type="match status" value="1"/>
</dbReference>
<evidence type="ECO:0000256" key="3">
    <source>
        <dbReference type="ARBA" id="ARBA00016296"/>
    </source>
</evidence>
<dbReference type="InterPro" id="IPR020590">
    <property type="entry name" value="Guanylate_kinase_CS"/>
</dbReference>
<dbReference type="GO" id="GO:0005524">
    <property type="term" value="F:ATP binding"/>
    <property type="evidence" value="ECO:0007669"/>
    <property type="project" value="UniProtKB-KW"/>
</dbReference>
<feature type="domain" description="Guanylate kinase-like" evidence="9">
    <location>
        <begin position="24"/>
        <end position="205"/>
    </location>
</feature>
<dbReference type="Pfam" id="PF00625">
    <property type="entry name" value="Guanylate_kin"/>
    <property type="match status" value="1"/>
</dbReference>
<evidence type="ECO:0000313" key="11">
    <source>
        <dbReference type="Proteomes" id="UP000215027"/>
    </source>
</evidence>
<keyword evidence="6 10" id="KW-0418">Kinase</keyword>
<dbReference type="InterPro" id="IPR008144">
    <property type="entry name" value="Guanylate_kin-like_dom"/>
</dbReference>
<dbReference type="KEGG" id="pbf:CFX0092_A0558"/>
<dbReference type="PROSITE" id="PS00856">
    <property type="entry name" value="GUANYLATE_KINASE_1"/>
    <property type="match status" value="1"/>
</dbReference>
<keyword evidence="11" id="KW-1185">Reference proteome</keyword>
<comment type="similarity">
    <text evidence="1">Belongs to the guanylate kinase family.</text>
</comment>
<dbReference type="InterPro" id="IPR008145">
    <property type="entry name" value="GK/Ca_channel_bsu"/>
</dbReference>
<dbReference type="GO" id="GO:0005829">
    <property type="term" value="C:cytosol"/>
    <property type="evidence" value="ECO:0007669"/>
    <property type="project" value="TreeGrafter"/>
</dbReference>
<dbReference type="EMBL" id="LN890655">
    <property type="protein sequence ID" value="CUS02436.2"/>
    <property type="molecule type" value="Genomic_DNA"/>
</dbReference>
<sequence length="218" mass="24722">MMIDTLAPNPDQVMDSAYECDDYPLLLILSGPSGVGKDTVARLLIERRPDSFYFVVTATTRPPRDDEVHGINYFFVSFNEFARMIEDDELLEYAIVYNDYKGIPKQQIRDALSSGRDVILRVDVQGAATVRRIIPNAISVFLTTRTEEGLVNRLQQRKQDTSEGIALRTATARQEMKRLEEFDYCVVNPEGQPDVAVERLLSIIDAAHSRVNQQPVRL</sequence>
<dbReference type="EC" id="2.7.4.8" evidence="2"/>
<evidence type="ECO:0000259" key="9">
    <source>
        <dbReference type="PROSITE" id="PS50052"/>
    </source>
</evidence>
<evidence type="ECO:0000256" key="5">
    <source>
        <dbReference type="ARBA" id="ARBA00022741"/>
    </source>
</evidence>
<dbReference type="GO" id="GO:0004385">
    <property type="term" value="F:GMP kinase activity"/>
    <property type="evidence" value="ECO:0007669"/>
    <property type="project" value="UniProtKB-EC"/>
</dbReference>
<evidence type="ECO:0000256" key="1">
    <source>
        <dbReference type="ARBA" id="ARBA00005790"/>
    </source>
</evidence>
<dbReference type="AlphaFoldDB" id="A0A160SYN9"/>
<evidence type="ECO:0000256" key="6">
    <source>
        <dbReference type="ARBA" id="ARBA00022777"/>
    </source>
</evidence>
<dbReference type="NCBIfam" id="TIGR03263">
    <property type="entry name" value="guanyl_kin"/>
    <property type="match status" value="1"/>
</dbReference>
<protein>
    <recommendedName>
        <fullName evidence="3">Guanylate kinase</fullName>
        <ecNumber evidence="2">2.7.4.8</ecNumber>
    </recommendedName>
    <alternativeName>
        <fullName evidence="8">GMP kinase</fullName>
    </alternativeName>
</protein>
<dbReference type="CDD" id="cd00071">
    <property type="entry name" value="GMPK"/>
    <property type="match status" value="1"/>
</dbReference>
<dbReference type="PANTHER" id="PTHR23117">
    <property type="entry name" value="GUANYLATE KINASE-RELATED"/>
    <property type="match status" value="1"/>
</dbReference>
<evidence type="ECO:0000256" key="4">
    <source>
        <dbReference type="ARBA" id="ARBA00022679"/>
    </source>
</evidence>
<dbReference type="PROSITE" id="PS50052">
    <property type="entry name" value="GUANYLATE_KINASE_2"/>
    <property type="match status" value="1"/>
</dbReference>
<name>A0A160SYN9_9CHLR</name>
<evidence type="ECO:0000256" key="7">
    <source>
        <dbReference type="ARBA" id="ARBA00022840"/>
    </source>
</evidence>
<keyword evidence="5" id="KW-0547">Nucleotide-binding</keyword>
<organism evidence="10 11">
    <name type="scientific">Candidatus Promineifilum breve</name>
    <dbReference type="NCBI Taxonomy" id="1806508"/>
    <lineage>
        <taxon>Bacteria</taxon>
        <taxon>Bacillati</taxon>
        <taxon>Chloroflexota</taxon>
        <taxon>Ardenticatenia</taxon>
        <taxon>Candidatus Promineifilales</taxon>
        <taxon>Candidatus Promineifilaceae</taxon>
        <taxon>Candidatus Promineifilum</taxon>
    </lineage>
</organism>
<dbReference type="InterPro" id="IPR027417">
    <property type="entry name" value="P-loop_NTPase"/>
</dbReference>
<dbReference type="SUPFAM" id="SSF52540">
    <property type="entry name" value="P-loop containing nucleoside triphosphate hydrolases"/>
    <property type="match status" value="1"/>
</dbReference>
<gene>
    <name evidence="10" type="primary">gmk</name>
    <name evidence="10" type="ORF">CFX0092_A0558</name>
</gene>
<reference evidence="10" key="1">
    <citation type="submission" date="2016-01" db="EMBL/GenBank/DDBJ databases">
        <authorList>
            <person name="Mcilroy J.S."/>
            <person name="Karst M S."/>
            <person name="Albertsen M."/>
        </authorList>
    </citation>
    <scope>NUCLEOTIDE SEQUENCE</scope>
    <source>
        <strain evidence="10">Cfx-K</strain>
    </source>
</reference>
<dbReference type="FunFam" id="3.30.63.10:FF:000002">
    <property type="entry name" value="Guanylate kinase 1"/>
    <property type="match status" value="1"/>
</dbReference>
<dbReference type="Gene3D" id="3.40.50.300">
    <property type="entry name" value="P-loop containing nucleotide triphosphate hydrolases"/>
    <property type="match status" value="1"/>
</dbReference>
<evidence type="ECO:0000256" key="2">
    <source>
        <dbReference type="ARBA" id="ARBA00012961"/>
    </source>
</evidence>